<proteinExistence type="predicted"/>
<reference evidence="2 3" key="1">
    <citation type="journal article" date="2016" name="Mol. Biol. Evol.">
        <title>Comparative Genomics of Early-Diverging Mushroom-Forming Fungi Provides Insights into the Origins of Lignocellulose Decay Capabilities.</title>
        <authorList>
            <person name="Nagy L.G."/>
            <person name="Riley R."/>
            <person name="Tritt A."/>
            <person name="Adam C."/>
            <person name="Daum C."/>
            <person name="Floudas D."/>
            <person name="Sun H."/>
            <person name="Yadav J.S."/>
            <person name="Pangilinan J."/>
            <person name="Larsson K.H."/>
            <person name="Matsuura K."/>
            <person name="Barry K."/>
            <person name="Labutti K."/>
            <person name="Kuo R."/>
            <person name="Ohm R.A."/>
            <person name="Bhattacharya S.S."/>
            <person name="Shirouzu T."/>
            <person name="Yoshinaga Y."/>
            <person name="Martin F.M."/>
            <person name="Grigoriev I.V."/>
            <person name="Hibbett D.S."/>
        </authorList>
    </citation>
    <scope>NUCLEOTIDE SEQUENCE [LARGE SCALE GENOMIC DNA]</scope>
    <source>
        <strain evidence="2 3">HHB12029</strain>
    </source>
</reference>
<organism evidence="2 3">
    <name type="scientific">Exidia glandulosa HHB12029</name>
    <dbReference type="NCBI Taxonomy" id="1314781"/>
    <lineage>
        <taxon>Eukaryota</taxon>
        <taxon>Fungi</taxon>
        <taxon>Dikarya</taxon>
        <taxon>Basidiomycota</taxon>
        <taxon>Agaricomycotina</taxon>
        <taxon>Agaricomycetes</taxon>
        <taxon>Auriculariales</taxon>
        <taxon>Exidiaceae</taxon>
        <taxon>Exidia</taxon>
    </lineage>
</organism>
<feature type="chain" id="PRO_5007855552" description="Chitin-binding type-2 domain-containing protein" evidence="1">
    <location>
        <begin position="21"/>
        <end position="105"/>
    </location>
</feature>
<feature type="signal peptide" evidence="1">
    <location>
        <begin position="1"/>
        <end position="20"/>
    </location>
</feature>
<dbReference type="OrthoDB" id="5429515at2759"/>
<keyword evidence="1" id="KW-0732">Signal</keyword>
<evidence type="ECO:0000256" key="1">
    <source>
        <dbReference type="SAM" id="SignalP"/>
    </source>
</evidence>
<evidence type="ECO:0000313" key="3">
    <source>
        <dbReference type="Proteomes" id="UP000077266"/>
    </source>
</evidence>
<gene>
    <name evidence="2" type="ORF">EXIGLDRAFT_845793</name>
</gene>
<keyword evidence="3" id="KW-1185">Reference proteome</keyword>
<evidence type="ECO:0008006" key="4">
    <source>
        <dbReference type="Google" id="ProtNLM"/>
    </source>
</evidence>
<dbReference type="Proteomes" id="UP000077266">
    <property type="component" value="Unassembled WGS sequence"/>
</dbReference>
<dbReference type="InParanoid" id="A0A165BAB6"/>
<evidence type="ECO:0000313" key="2">
    <source>
        <dbReference type="EMBL" id="KZV80183.1"/>
    </source>
</evidence>
<accession>A0A165BAB6</accession>
<dbReference type="AlphaFoldDB" id="A0A165BAB6"/>
<protein>
    <recommendedName>
        <fullName evidence="4">Chitin-binding type-2 domain-containing protein</fullName>
    </recommendedName>
</protein>
<dbReference type="EMBL" id="KV426512">
    <property type="protein sequence ID" value="KZV80183.1"/>
    <property type="molecule type" value="Genomic_DNA"/>
</dbReference>
<sequence length="105" mass="10746">MRLSIALSALSALLAVPAYGFQAFSGNACDGAAGAVVPCDGSCHAFDNRHSFRADPSGNAHCVAFFVGPSCTGQRFNFTGQAGQCTNVNTGTNIRSFRCFSGGGC</sequence>
<name>A0A165BAB6_EXIGL</name>